<dbReference type="Gene3D" id="3.40.50.720">
    <property type="entry name" value="NAD(P)-binding Rossmann-like Domain"/>
    <property type="match status" value="2"/>
</dbReference>
<dbReference type="InterPro" id="IPR002347">
    <property type="entry name" value="SDR_fam"/>
</dbReference>
<dbReference type="OMA" id="IEFHANR"/>
<keyword evidence="2" id="KW-0521">NADP</keyword>
<gene>
    <name evidence="4" type="ORF">PDIG_80590</name>
</gene>
<dbReference type="GO" id="GO:0016616">
    <property type="term" value="F:oxidoreductase activity, acting on the CH-OH group of donors, NAD or NADP as acceptor"/>
    <property type="evidence" value="ECO:0007669"/>
    <property type="project" value="TreeGrafter"/>
</dbReference>
<organism evidence="4 5">
    <name type="scientific">Penicillium digitatum (strain PHI26 / CECT 20796)</name>
    <name type="common">Green mold</name>
    <dbReference type="NCBI Taxonomy" id="1170229"/>
    <lineage>
        <taxon>Eukaryota</taxon>
        <taxon>Fungi</taxon>
        <taxon>Dikarya</taxon>
        <taxon>Ascomycota</taxon>
        <taxon>Pezizomycotina</taxon>
        <taxon>Eurotiomycetes</taxon>
        <taxon>Eurotiomycetidae</taxon>
        <taxon>Eurotiales</taxon>
        <taxon>Aspergillaceae</taxon>
        <taxon>Penicillium</taxon>
    </lineage>
</organism>
<keyword evidence="5" id="KW-1185">Reference proteome</keyword>
<dbReference type="Pfam" id="PF00106">
    <property type="entry name" value="adh_short"/>
    <property type="match status" value="2"/>
</dbReference>
<dbReference type="PANTHER" id="PTHR42760">
    <property type="entry name" value="SHORT-CHAIN DEHYDROGENASES/REDUCTASES FAMILY MEMBER"/>
    <property type="match status" value="1"/>
</dbReference>
<dbReference type="SUPFAM" id="SSF51735">
    <property type="entry name" value="NAD(P)-binding Rossmann-fold domains"/>
    <property type="match status" value="1"/>
</dbReference>
<reference evidence="5" key="1">
    <citation type="journal article" date="2012" name="BMC Genomics">
        <title>Genome sequence of the necrotrophic fungus Penicillium digitatum, the main postharvest pathogen of citrus.</title>
        <authorList>
            <person name="Marcet-Houben M."/>
            <person name="Ballester A.-R."/>
            <person name="de la Fuente B."/>
            <person name="Harries E."/>
            <person name="Marcos J.F."/>
            <person name="Gonzalez-Candelas L."/>
            <person name="Gabaldon T."/>
        </authorList>
    </citation>
    <scope>NUCLEOTIDE SEQUENCE [LARGE SCALE GENOMIC DNA]</scope>
    <source>
        <strain evidence="5">PHI26 / CECT 20796</strain>
    </source>
</reference>
<dbReference type="EMBL" id="AKCT01000296">
    <property type="protein sequence ID" value="EKV05862.1"/>
    <property type="molecule type" value="Genomic_DNA"/>
</dbReference>
<protein>
    <submittedName>
        <fullName evidence="4">3-oxoacyl-[acyl-carrier-protein] reductase FabG</fullName>
    </submittedName>
</protein>
<evidence type="ECO:0000313" key="4">
    <source>
        <dbReference type="EMBL" id="EKV05862.1"/>
    </source>
</evidence>
<dbReference type="InterPro" id="IPR020904">
    <property type="entry name" value="Sc_DH/Rdtase_CS"/>
</dbReference>
<proteinExistence type="inferred from homology"/>
<comment type="similarity">
    <text evidence="1">Belongs to the short-chain dehydrogenases/reductases (SDR) family.</text>
</comment>
<dbReference type="PANTHER" id="PTHR42760:SF133">
    <property type="entry name" value="3-OXOACYL-[ACYL-CARRIER-PROTEIN] REDUCTASE"/>
    <property type="match status" value="1"/>
</dbReference>
<dbReference type="AlphaFoldDB" id="K9FCN9"/>
<evidence type="ECO:0000256" key="2">
    <source>
        <dbReference type="ARBA" id="ARBA00022857"/>
    </source>
</evidence>
<accession>K9FCN9</accession>
<evidence type="ECO:0000256" key="1">
    <source>
        <dbReference type="ARBA" id="ARBA00006484"/>
    </source>
</evidence>
<keyword evidence="3" id="KW-0560">Oxidoreductase</keyword>
<dbReference type="eggNOG" id="KOG1200">
    <property type="taxonomic scope" value="Eukaryota"/>
</dbReference>
<dbReference type="Proteomes" id="UP000009882">
    <property type="component" value="Unassembled WGS sequence"/>
</dbReference>
<dbReference type="STRING" id="1170229.K9FCN9"/>
<dbReference type="OrthoDB" id="4330117at2759"/>
<dbReference type="PRINTS" id="PR00081">
    <property type="entry name" value="GDHRDH"/>
</dbReference>
<evidence type="ECO:0000313" key="5">
    <source>
        <dbReference type="Proteomes" id="UP000009882"/>
    </source>
</evidence>
<dbReference type="InParanoid" id="K9FCN9"/>
<evidence type="ECO:0000256" key="3">
    <source>
        <dbReference type="ARBA" id="ARBA00023002"/>
    </source>
</evidence>
<dbReference type="PROSITE" id="PS00061">
    <property type="entry name" value="ADH_SHORT"/>
    <property type="match status" value="1"/>
</dbReference>
<dbReference type="InterPro" id="IPR036291">
    <property type="entry name" value="NAD(P)-bd_dom_sf"/>
</dbReference>
<sequence length="611" mass="66485">MRGFRGSRLVAPVADMEPLVGNSYSSRISDQTIDNDGCLMSHQSGFWESPRGFGNTATLESSVCPVQLTRVENSPFTDLVDPCPVLPAGLGYPQTPVTPTFLSGELADRMTSPSLAGSVASPYPILPCECLDMQLFHMNRLNHLLAGTMPLRLDHSLQTIKCTFCACQMFLQCTKCGKDSTNLLLTISVLNLTLQLFEYWVSRETSRAPRPEHGVDIRYGYYEISQEENRQIRNFLLRGLLLQCRDVLLALKSTASAADIKLGDHKGLAELKLPDEHASQHWAPSEHIDLLPELDTDLLNCTPKSEVDFMGGVHLWIRTNDAWRVSLNFTPIREVNFYLSLLVITTLKLNGGHKLPSLYYVYRTISIRAGQVAIITGAGQGIGAEAARLFANEGAKVVVADIDAEKANAVADTINSAKADRALAVVGDVLDGNYITELWETMLAVHNTAPFQLVRAAAPYFRVKDQEPRVVINISSTSGIHGNAGQANYAVAKAGVVGLTRTIAKEWGPAFGVRANTIAFGFVTTRLTAAKEEGAFVTMPDGTKVALGIPGKQLATKKGENEEVATPTYPDIPLRRPATPVEAARAILGVASPWFSYVNGETIRVTGGRNM</sequence>
<comment type="caution">
    <text evidence="4">The sequence shown here is derived from an EMBL/GenBank/DDBJ whole genome shotgun (WGS) entry which is preliminary data.</text>
</comment>
<name>K9FCN9_PEND2</name>
<dbReference type="HOGENOM" id="CLU_446954_0_0_1"/>